<gene>
    <name evidence="7" type="ORF">METZ01_LOCUS310889</name>
</gene>
<dbReference type="InterPro" id="IPR012280">
    <property type="entry name" value="Semialdhyde_DH_dimer_dom"/>
</dbReference>
<proteinExistence type="predicted"/>
<dbReference type="GO" id="GO:0050661">
    <property type="term" value="F:NADP binding"/>
    <property type="evidence" value="ECO:0007669"/>
    <property type="project" value="InterPro"/>
</dbReference>
<feature type="non-terminal residue" evidence="7">
    <location>
        <position position="1"/>
    </location>
</feature>
<dbReference type="InterPro" id="IPR000319">
    <property type="entry name" value="Asp-semialdehyde_DH_CS"/>
</dbReference>
<evidence type="ECO:0000313" key="7">
    <source>
        <dbReference type="EMBL" id="SVC58035.1"/>
    </source>
</evidence>
<feature type="domain" description="Semialdehyde dehydrogenase dimerisation" evidence="6">
    <location>
        <begin position="4"/>
        <end position="136"/>
    </location>
</feature>
<keyword evidence="2" id="KW-0521">NADP</keyword>
<name>A0A382NCH9_9ZZZZ</name>
<evidence type="ECO:0000256" key="5">
    <source>
        <dbReference type="ARBA" id="ARBA00029440"/>
    </source>
</evidence>
<dbReference type="GO" id="GO:0004073">
    <property type="term" value="F:aspartate-semialdehyde dehydrogenase activity"/>
    <property type="evidence" value="ECO:0007669"/>
    <property type="project" value="InterPro"/>
</dbReference>
<evidence type="ECO:0000256" key="2">
    <source>
        <dbReference type="ARBA" id="ARBA00022857"/>
    </source>
</evidence>
<keyword evidence="3" id="KW-0560">Oxidoreductase</keyword>
<keyword evidence="4" id="KW-0486">Methionine biosynthesis</keyword>
<dbReference type="PANTHER" id="PTHR46278">
    <property type="entry name" value="DEHYDROGENASE, PUTATIVE-RELATED"/>
    <property type="match status" value="1"/>
</dbReference>
<dbReference type="SUPFAM" id="SSF55347">
    <property type="entry name" value="Glyceraldehyde-3-phosphate dehydrogenase-like, C-terminal domain"/>
    <property type="match status" value="1"/>
</dbReference>
<keyword evidence="1" id="KW-0028">Amino-acid biosynthesis</keyword>
<dbReference type="PROSITE" id="PS01103">
    <property type="entry name" value="ASD"/>
    <property type="match status" value="1"/>
</dbReference>
<protein>
    <recommendedName>
        <fullName evidence="6">Semialdehyde dehydrogenase dimerisation domain-containing protein</fullName>
    </recommendedName>
</protein>
<dbReference type="AlphaFoldDB" id="A0A382NCH9"/>
<evidence type="ECO:0000259" key="6">
    <source>
        <dbReference type="Pfam" id="PF02774"/>
    </source>
</evidence>
<dbReference type="PANTHER" id="PTHR46278:SF2">
    <property type="entry name" value="ASPARTATE-SEMIALDEHYDE DEHYDROGENASE"/>
    <property type="match status" value="1"/>
</dbReference>
<dbReference type="Pfam" id="PF02774">
    <property type="entry name" value="Semialdhyde_dhC"/>
    <property type="match status" value="1"/>
</dbReference>
<dbReference type="EMBL" id="UINC01099056">
    <property type="protein sequence ID" value="SVC58035.1"/>
    <property type="molecule type" value="Genomic_DNA"/>
</dbReference>
<dbReference type="GO" id="GO:0009086">
    <property type="term" value="P:methionine biosynthetic process"/>
    <property type="evidence" value="ECO:0007669"/>
    <property type="project" value="UniProtKB-KW"/>
</dbReference>
<accession>A0A382NCH9</accession>
<evidence type="ECO:0000256" key="3">
    <source>
        <dbReference type="ARBA" id="ARBA00023002"/>
    </source>
</evidence>
<evidence type="ECO:0000256" key="1">
    <source>
        <dbReference type="ARBA" id="ARBA00022605"/>
    </source>
</evidence>
<comment type="pathway">
    <text evidence="5">Amino-acid biosynthesis.</text>
</comment>
<organism evidence="7">
    <name type="scientific">marine metagenome</name>
    <dbReference type="NCBI Taxonomy" id="408172"/>
    <lineage>
        <taxon>unclassified sequences</taxon>
        <taxon>metagenomes</taxon>
        <taxon>ecological metagenomes</taxon>
    </lineage>
</organism>
<dbReference type="Gene3D" id="3.30.360.10">
    <property type="entry name" value="Dihydrodipicolinate Reductase, domain 2"/>
    <property type="match status" value="1"/>
</dbReference>
<reference evidence="7" key="1">
    <citation type="submission" date="2018-05" db="EMBL/GenBank/DDBJ databases">
        <authorList>
            <person name="Lanie J.A."/>
            <person name="Ng W.-L."/>
            <person name="Kazmierczak K.M."/>
            <person name="Andrzejewski T.M."/>
            <person name="Davidsen T.M."/>
            <person name="Wayne K.J."/>
            <person name="Tettelin H."/>
            <person name="Glass J.I."/>
            <person name="Rusch D."/>
            <person name="Podicherti R."/>
            <person name="Tsui H.-C.T."/>
            <person name="Winkler M.E."/>
        </authorList>
    </citation>
    <scope>NUCLEOTIDE SEQUENCE</scope>
</reference>
<dbReference type="GO" id="GO:0046983">
    <property type="term" value="F:protein dimerization activity"/>
    <property type="evidence" value="ECO:0007669"/>
    <property type="project" value="InterPro"/>
</dbReference>
<sequence>THSIFPATLAFNAIPQVEEFGESNYTTEEIKMEYEARKILHLPDLPVSATCVRIPVPVSHSEAVHIEFANPMSPEEAREVLSEFPGVHVIDDSAAKSYPLASFASGKDDVFVGRIRPNKAFRNGLSIWTVGDNLRKGAALNAVQIAEALIGRGLVDTDGNGR</sequence>
<evidence type="ECO:0000256" key="4">
    <source>
        <dbReference type="ARBA" id="ARBA00023167"/>
    </source>
</evidence>